<dbReference type="AlphaFoldDB" id="A0A919J0W4"/>
<reference evidence="2" key="1">
    <citation type="submission" date="2021-01" db="EMBL/GenBank/DDBJ databases">
        <title>Whole genome shotgun sequence of Actinoplanes ferrugineus NBRC 15555.</title>
        <authorList>
            <person name="Komaki H."/>
            <person name="Tamura T."/>
        </authorList>
    </citation>
    <scope>NUCLEOTIDE SEQUENCE</scope>
    <source>
        <strain evidence="2">NBRC 15555</strain>
    </source>
</reference>
<evidence type="ECO:0000256" key="1">
    <source>
        <dbReference type="SAM" id="MobiDB-lite"/>
    </source>
</evidence>
<proteinExistence type="predicted"/>
<dbReference type="EMBL" id="BOMM01000029">
    <property type="protein sequence ID" value="GIE11442.1"/>
    <property type="molecule type" value="Genomic_DNA"/>
</dbReference>
<evidence type="ECO:0000313" key="3">
    <source>
        <dbReference type="Proteomes" id="UP000598174"/>
    </source>
</evidence>
<accession>A0A919J0W4</accession>
<sequence length="77" mass="8722">MRAGPFGDPDRFTGHEIHQGARDVAGHRTTPAKQSGLHLTNDEQRQGPLILDDRANLAACRQRFDWNPRIGVWQHPE</sequence>
<comment type="caution">
    <text evidence="2">The sequence shown here is derived from an EMBL/GenBank/DDBJ whole genome shotgun (WGS) entry which is preliminary data.</text>
</comment>
<organism evidence="2 3">
    <name type="scientific">Paractinoplanes ferrugineus</name>
    <dbReference type="NCBI Taxonomy" id="113564"/>
    <lineage>
        <taxon>Bacteria</taxon>
        <taxon>Bacillati</taxon>
        <taxon>Actinomycetota</taxon>
        <taxon>Actinomycetes</taxon>
        <taxon>Micromonosporales</taxon>
        <taxon>Micromonosporaceae</taxon>
        <taxon>Paractinoplanes</taxon>
    </lineage>
</organism>
<feature type="compositionally biased region" description="Basic and acidic residues" evidence="1">
    <location>
        <begin position="8"/>
        <end position="26"/>
    </location>
</feature>
<keyword evidence="3" id="KW-1185">Reference proteome</keyword>
<protein>
    <submittedName>
        <fullName evidence="2">Uncharacterized protein</fullName>
    </submittedName>
</protein>
<dbReference type="Proteomes" id="UP000598174">
    <property type="component" value="Unassembled WGS sequence"/>
</dbReference>
<gene>
    <name evidence="2" type="ORF">Afe05nite_32820</name>
</gene>
<name>A0A919J0W4_9ACTN</name>
<feature type="region of interest" description="Disordered" evidence="1">
    <location>
        <begin position="1"/>
        <end position="45"/>
    </location>
</feature>
<evidence type="ECO:0000313" key="2">
    <source>
        <dbReference type="EMBL" id="GIE11442.1"/>
    </source>
</evidence>